<proteinExistence type="predicted"/>
<evidence type="ECO:0000313" key="2">
    <source>
        <dbReference type="Proteomes" id="UP000805704"/>
    </source>
</evidence>
<evidence type="ECO:0000313" key="1">
    <source>
        <dbReference type="EMBL" id="KAG8006611.1"/>
    </source>
</evidence>
<keyword evidence="2" id="KW-1185">Reference proteome</keyword>
<sequence>MAMQNLNDRLATYLEKVRKLEQANAELELKIRQFLESKTTPEGHDCAAFKVTISDLQDQIFLATRTNGSLYLAIDNAKLASDDFRVKYENELAMRQSVEADIAGLKRVLDELTLGRSDLEMQIEALREELIHLKKNHEEDLLALRAQVGGQVNVEVDAAPQQDLSVVMAGIREHYETVANKNRKDLESWFQTKSEELNKEVAVSTETLQTTRSEVTEVKRSLQGLEIELQAQLSMKASLEGTLADTQARYSNMLTGYQRQVSGLEDQLAQLRADLERQGQEYQALLDVKTRLEMEIAEYRRLLDGELLTPTSTTTTSTTRKVVIVTKEIVEDGEVVSETH</sequence>
<accession>A0ACB7EX29</accession>
<name>A0ACB7EX29_NIBAL</name>
<protein>
    <submittedName>
        <fullName evidence="1">Keratin</fullName>
    </submittedName>
</protein>
<gene>
    <name evidence="1" type="primary">KRT13.7</name>
    <name evidence="1" type="ORF">GBF38_021165</name>
</gene>
<comment type="caution">
    <text evidence="1">The sequence shown here is derived from an EMBL/GenBank/DDBJ whole genome shotgun (WGS) entry which is preliminary data.</text>
</comment>
<dbReference type="EMBL" id="CM024808">
    <property type="protein sequence ID" value="KAG8006611.1"/>
    <property type="molecule type" value="Genomic_DNA"/>
</dbReference>
<organism evidence="1 2">
    <name type="scientific">Nibea albiflora</name>
    <name type="common">Yellow drum</name>
    <name type="synonym">Corvina albiflora</name>
    <dbReference type="NCBI Taxonomy" id="240163"/>
    <lineage>
        <taxon>Eukaryota</taxon>
        <taxon>Metazoa</taxon>
        <taxon>Chordata</taxon>
        <taxon>Craniata</taxon>
        <taxon>Vertebrata</taxon>
        <taxon>Euteleostomi</taxon>
        <taxon>Actinopterygii</taxon>
        <taxon>Neopterygii</taxon>
        <taxon>Teleostei</taxon>
        <taxon>Neoteleostei</taxon>
        <taxon>Acanthomorphata</taxon>
        <taxon>Eupercaria</taxon>
        <taxon>Sciaenidae</taxon>
        <taxon>Nibea</taxon>
    </lineage>
</organism>
<reference evidence="1" key="1">
    <citation type="submission" date="2020-04" db="EMBL/GenBank/DDBJ databases">
        <title>A chromosome-scale assembly and high-density genetic map of the yellow drum (Nibea albiflora) genome.</title>
        <authorList>
            <person name="Xu D."/>
            <person name="Zhang W."/>
            <person name="Chen R."/>
            <person name="Tan P."/>
            <person name="Wang L."/>
            <person name="Song H."/>
            <person name="Tian L."/>
            <person name="Zhu Q."/>
            <person name="Wang B."/>
        </authorList>
    </citation>
    <scope>NUCLEOTIDE SEQUENCE</scope>
    <source>
        <strain evidence="1">ZJHYS-2018</strain>
    </source>
</reference>
<dbReference type="Proteomes" id="UP000805704">
    <property type="component" value="Chromosome 20"/>
</dbReference>